<dbReference type="InterPro" id="IPR004360">
    <property type="entry name" value="Glyas_Fos-R_dOase_dom"/>
</dbReference>
<keyword evidence="3" id="KW-1185">Reference proteome</keyword>
<protein>
    <submittedName>
        <fullName evidence="2">VOC family protein</fullName>
    </submittedName>
</protein>
<organism evidence="2 3">
    <name type="scientific">Paenibacillus mendelii</name>
    <dbReference type="NCBI Taxonomy" id="206163"/>
    <lineage>
        <taxon>Bacteria</taxon>
        <taxon>Bacillati</taxon>
        <taxon>Bacillota</taxon>
        <taxon>Bacilli</taxon>
        <taxon>Bacillales</taxon>
        <taxon>Paenibacillaceae</taxon>
        <taxon>Paenibacillus</taxon>
    </lineage>
</organism>
<evidence type="ECO:0000313" key="3">
    <source>
        <dbReference type="Proteomes" id="UP001589818"/>
    </source>
</evidence>
<dbReference type="Pfam" id="PF00903">
    <property type="entry name" value="Glyoxalase"/>
    <property type="match status" value="1"/>
</dbReference>
<reference evidence="2 3" key="1">
    <citation type="submission" date="2024-09" db="EMBL/GenBank/DDBJ databases">
        <authorList>
            <person name="Sun Q."/>
            <person name="Mori K."/>
        </authorList>
    </citation>
    <scope>NUCLEOTIDE SEQUENCE [LARGE SCALE GENOMIC DNA]</scope>
    <source>
        <strain evidence="2 3">CCM 4839</strain>
    </source>
</reference>
<dbReference type="CDD" id="cd06587">
    <property type="entry name" value="VOC"/>
    <property type="match status" value="1"/>
</dbReference>
<name>A0ABV6JFL9_9BACL</name>
<accession>A0ABV6JFL9</accession>
<gene>
    <name evidence="2" type="ORF">ACFFJ8_24475</name>
</gene>
<dbReference type="SUPFAM" id="SSF54593">
    <property type="entry name" value="Glyoxalase/Bleomycin resistance protein/Dihydroxybiphenyl dioxygenase"/>
    <property type="match status" value="1"/>
</dbReference>
<sequence length="284" mass="32610">MSGFLKKVEQDDSYTIPAVLFDGGTINVRMEEHEEAIEWCQRVLGLQITQQENWTPGPDAVIGKMTHMGMGLWIESGRAADGTPAPAVVREPLDSTILWYWRTRNLRSTKQELHRQGVQTSENYTDHAGNEVFNFRFMNSGTWLSAIEDPSLDGDVFSDSNVTRIKVKHLRQSIEWYKQYLGMAVSAEPAMNSYCEMTLGINHHPEGRYIWMLAEDSNWTDHGPLDGLFRTRSFIADREAFFNYYQFLKDSGNLVSEMGGYVLRGRVYFHVYDPDGNRFDISHC</sequence>
<dbReference type="EMBL" id="JBHLVF010000041">
    <property type="protein sequence ID" value="MFC0394502.1"/>
    <property type="molecule type" value="Genomic_DNA"/>
</dbReference>
<evidence type="ECO:0000259" key="1">
    <source>
        <dbReference type="Pfam" id="PF00903"/>
    </source>
</evidence>
<comment type="caution">
    <text evidence="2">The sequence shown here is derived from an EMBL/GenBank/DDBJ whole genome shotgun (WGS) entry which is preliminary data.</text>
</comment>
<dbReference type="RefSeq" id="WP_204815631.1">
    <property type="nucleotide sequence ID" value="NZ_JANHOF010000001.1"/>
</dbReference>
<dbReference type="Proteomes" id="UP001589818">
    <property type="component" value="Unassembled WGS sequence"/>
</dbReference>
<dbReference type="Gene3D" id="3.10.180.10">
    <property type="entry name" value="2,3-Dihydroxybiphenyl 1,2-Dioxygenase, domain 1"/>
    <property type="match status" value="1"/>
</dbReference>
<proteinExistence type="predicted"/>
<dbReference type="InterPro" id="IPR029068">
    <property type="entry name" value="Glyas_Bleomycin-R_OHBP_Dase"/>
</dbReference>
<feature type="domain" description="Glyoxalase/fosfomycin resistance/dioxygenase" evidence="1">
    <location>
        <begin position="164"/>
        <end position="280"/>
    </location>
</feature>
<evidence type="ECO:0000313" key="2">
    <source>
        <dbReference type="EMBL" id="MFC0394502.1"/>
    </source>
</evidence>